<reference evidence="1" key="1">
    <citation type="journal article" date="2014" name="Int. J. Syst. Evol. Microbiol.">
        <title>Complete genome sequence of Corynebacterium casei LMG S-19264T (=DSM 44701T), isolated from a smear-ripened cheese.</title>
        <authorList>
            <consortium name="US DOE Joint Genome Institute (JGI-PGF)"/>
            <person name="Walter F."/>
            <person name="Albersmeier A."/>
            <person name="Kalinowski J."/>
            <person name="Ruckert C."/>
        </authorList>
    </citation>
    <scope>NUCLEOTIDE SEQUENCE</scope>
    <source>
        <strain evidence="1">KCTC 32182</strain>
    </source>
</reference>
<dbReference type="NCBIfam" id="TIGR02241">
    <property type="entry name" value="conserved hypothetical phage tail region protein"/>
    <property type="match status" value="1"/>
</dbReference>
<dbReference type="AlphaFoldDB" id="A0A918U918"/>
<dbReference type="RefSeq" id="WP_215796342.1">
    <property type="nucleotide sequence ID" value="NZ_BMYX01000007.1"/>
</dbReference>
<accession>A0A918U918</accession>
<dbReference type="Pfam" id="PF06841">
    <property type="entry name" value="Phage_T4_gp19"/>
    <property type="match status" value="1"/>
</dbReference>
<evidence type="ECO:0000313" key="1">
    <source>
        <dbReference type="EMBL" id="GGY13815.1"/>
    </source>
</evidence>
<reference evidence="1" key="2">
    <citation type="submission" date="2020-09" db="EMBL/GenBank/DDBJ databases">
        <authorList>
            <person name="Sun Q."/>
            <person name="Kim S."/>
        </authorList>
    </citation>
    <scope>NUCLEOTIDE SEQUENCE</scope>
    <source>
        <strain evidence="1">KCTC 32182</strain>
    </source>
</reference>
<proteinExistence type="predicted"/>
<dbReference type="InterPro" id="IPR011747">
    <property type="entry name" value="CHP02241"/>
</dbReference>
<organism evidence="1 2">
    <name type="scientific">Paludibacterium paludis</name>
    <dbReference type="NCBI Taxonomy" id="1225769"/>
    <lineage>
        <taxon>Bacteria</taxon>
        <taxon>Pseudomonadati</taxon>
        <taxon>Pseudomonadota</taxon>
        <taxon>Betaproteobacteria</taxon>
        <taxon>Neisseriales</taxon>
        <taxon>Chromobacteriaceae</taxon>
        <taxon>Paludibacterium</taxon>
    </lineage>
</organism>
<gene>
    <name evidence="1" type="ORF">GCM10011289_16460</name>
</gene>
<dbReference type="EMBL" id="BMYX01000007">
    <property type="protein sequence ID" value="GGY13815.1"/>
    <property type="molecule type" value="Genomic_DNA"/>
</dbReference>
<dbReference type="InterPro" id="IPR010667">
    <property type="entry name" value="Phage_T4_Gp19"/>
</dbReference>
<dbReference type="PANTHER" id="PTHR38009:SF1">
    <property type="entry name" value="CONSERVED HYPOTHETICAL PHAGE TAIL PROTEIN"/>
    <property type="match status" value="1"/>
</dbReference>
<name>A0A918U918_9NEIS</name>
<protein>
    <submittedName>
        <fullName evidence="1">Phage tail protein</fullName>
    </submittedName>
</protein>
<sequence>MVINATSSAGRLMDELARTEINAMPVAFHFRVWLNGVLPPLDCSFQEVSGIEQTMQTEDVVCGGENRFVYKLPTGMHQNNLVLKRGIATLASPLYLWCRSVLEGGLSIPIVPMGIHVHLLNADRLPVRAWMFHDAYPVKWSVDAFNATKNDVVIESIELAYLHSTRVL</sequence>
<dbReference type="PANTHER" id="PTHR38009">
    <property type="entry name" value="CONSERVED HYPOTHETICAL PHAGE TAIL PROTEIN"/>
    <property type="match status" value="1"/>
</dbReference>
<dbReference type="GO" id="GO:0005198">
    <property type="term" value="F:structural molecule activity"/>
    <property type="evidence" value="ECO:0007669"/>
    <property type="project" value="InterPro"/>
</dbReference>
<dbReference type="Proteomes" id="UP000645257">
    <property type="component" value="Unassembled WGS sequence"/>
</dbReference>
<comment type="caution">
    <text evidence="1">The sequence shown here is derived from an EMBL/GenBank/DDBJ whole genome shotgun (WGS) entry which is preliminary data.</text>
</comment>
<keyword evidence="2" id="KW-1185">Reference proteome</keyword>
<evidence type="ECO:0000313" key="2">
    <source>
        <dbReference type="Proteomes" id="UP000645257"/>
    </source>
</evidence>